<name>A0A9P3TAB9_KLUIN</name>
<accession>A0A9P3TAB9</accession>
<reference evidence="2" key="1">
    <citation type="journal article" date="2018" name="Genome Biol.">
        <title>SKESA: strategic k-mer extension for scrupulous assemblies.</title>
        <authorList>
            <person name="Souvorov A."/>
            <person name="Agarwala R."/>
            <person name="Lipman D.J."/>
        </authorList>
    </citation>
    <scope>NUCLEOTIDE SEQUENCE</scope>
    <source>
        <strain evidence="2">CAVp300</strain>
    </source>
</reference>
<gene>
    <name evidence="2" type="ORF">I8531_004226</name>
</gene>
<dbReference type="RefSeq" id="WP_047368977.1">
    <property type="nucleotide sequence ID" value="NZ_CABMNU010000005.1"/>
</dbReference>
<feature type="transmembrane region" description="Helical" evidence="1">
    <location>
        <begin position="149"/>
        <end position="169"/>
    </location>
</feature>
<dbReference type="EMBL" id="DACSUM010000043">
    <property type="protein sequence ID" value="HAT3583873.1"/>
    <property type="molecule type" value="Genomic_DNA"/>
</dbReference>
<organism evidence="2 3">
    <name type="scientific">Kluyvera intermedia</name>
    <name type="common">Enterobacter intermedius</name>
    <dbReference type="NCBI Taxonomy" id="61648"/>
    <lineage>
        <taxon>Bacteria</taxon>
        <taxon>Pseudomonadati</taxon>
        <taxon>Pseudomonadota</taxon>
        <taxon>Gammaproteobacteria</taxon>
        <taxon>Enterobacterales</taxon>
        <taxon>Enterobacteriaceae</taxon>
        <taxon>Kluyvera</taxon>
    </lineage>
</organism>
<evidence type="ECO:0000313" key="2">
    <source>
        <dbReference type="EMBL" id="HAT3583873.1"/>
    </source>
</evidence>
<keyword evidence="1" id="KW-0472">Membrane</keyword>
<reference evidence="2" key="2">
    <citation type="submission" date="2020-10" db="EMBL/GenBank/DDBJ databases">
        <authorList>
            <consortium name="NCBI Pathogen Detection Project"/>
        </authorList>
    </citation>
    <scope>NUCLEOTIDE SEQUENCE</scope>
    <source>
        <strain evidence="2">CAVp300</strain>
    </source>
</reference>
<dbReference type="Proteomes" id="UP000867740">
    <property type="component" value="Unassembled WGS sequence"/>
</dbReference>
<proteinExistence type="predicted"/>
<evidence type="ECO:0000256" key="1">
    <source>
        <dbReference type="SAM" id="Phobius"/>
    </source>
</evidence>
<sequence length="192" mass="21731">MRTQEGLKAIYEARWSRYEKHLHAGMDTTSIILKGHLFVEELLFDILKLHCRDSGPIENIKLGFSHKLNLVHAMFGSHLPGMEFPKNVWAALDKLNKLRNALAHNIDSPRAAEVFKSFVSSYSQLVGKELKVSVTDEIPGIDRKLGQELISIIMYLLGFLGCLHGVVYLNPPLMYGGEIPVTIPNRLERERP</sequence>
<keyword evidence="1" id="KW-1133">Transmembrane helix</keyword>
<keyword evidence="1" id="KW-0812">Transmembrane</keyword>
<comment type="caution">
    <text evidence="2">The sequence shown here is derived from an EMBL/GenBank/DDBJ whole genome shotgun (WGS) entry which is preliminary data.</text>
</comment>
<evidence type="ECO:0000313" key="3">
    <source>
        <dbReference type="Proteomes" id="UP000867740"/>
    </source>
</evidence>
<dbReference type="AlphaFoldDB" id="A0A9P3TAB9"/>
<protein>
    <recommendedName>
        <fullName evidence="4">RiboL-PSP-HEPN domain-containing protein</fullName>
    </recommendedName>
</protein>
<evidence type="ECO:0008006" key="4">
    <source>
        <dbReference type="Google" id="ProtNLM"/>
    </source>
</evidence>